<accession>A0ABR2YKM5</accession>
<organism evidence="3 4">
    <name type="scientific">Coccomyxa subellipsoidea</name>
    <dbReference type="NCBI Taxonomy" id="248742"/>
    <lineage>
        <taxon>Eukaryota</taxon>
        <taxon>Viridiplantae</taxon>
        <taxon>Chlorophyta</taxon>
        <taxon>core chlorophytes</taxon>
        <taxon>Trebouxiophyceae</taxon>
        <taxon>Trebouxiophyceae incertae sedis</taxon>
        <taxon>Coccomyxaceae</taxon>
        <taxon>Coccomyxa</taxon>
    </lineage>
</organism>
<evidence type="ECO:0000256" key="2">
    <source>
        <dbReference type="SAM" id="Phobius"/>
    </source>
</evidence>
<proteinExistence type="predicted"/>
<keyword evidence="2" id="KW-0472">Membrane</keyword>
<feature type="transmembrane region" description="Helical" evidence="2">
    <location>
        <begin position="357"/>
        <end position="375"/>
    </location>
</feature>
<evidence type="ECO:0000256" key="1">
    <source>
        <dbReference type="SAM" id="MobiDB-lite"/>
    </source>
</evidence>
<feature type="region of interest" description="Disordered" evidence="1">
    <location>
        <begin position="27"/>
        <end position="77"/>
    </location>
</feature>
<evidence type="ECO:0000313" key="4">
    <source>
        <dbReference type="Proteomes" id="UP001491310"/>
    </source>
</evidence>
<keyword evidence="2" id="KW-1133">Transmembrane helix</keyword>
<keyword evidence="4" id="KW-1185">Reference proteome</keyword>
<sequence>MANEQGGSRDTQQVHAALVIQGCWRAHQNSARSKKQVGSADAKQIETTRGNAAPPASAENGQQGAESAAVSKGRPAAERQRNVEEYFTGVQAANAFLEKAAAEATAGLQVDPQARDTGQPGSKHGAPLGASPQAEDKSSGYVTDVEDEARGGPKGDLQSHVSRSVTQESAVRRRGMNRLSESVRLSAASVKLSGSMQVPRSGKLKDAAYGMLYALDDIACAAAQARAKLDVFIAAADEIEDVAPTEAKTIVKLVEGQAGEQQSTADALTGREDMLGAKGKLNGALRTANSQEAEAAGGGMDEAATEVHLAGSGSESMDSPRLPERGFGISKEEIMTMEAGGQAAAATVRILDGVGRLLIFMAWALAMYGCIGIIWEYDEKAEHVVPPA</sequence>
<dbReference type="EMBL" id="JALJOT010000009">
    <property type="protein sequence ID" value="KAK9907420.1"/>
    <property type="molecule type" value="Genomic_DNA"/>
</dbReference>
<feature type="region of interest" description="Disordered" evidence="1">
    <location>
        <begin position="112"/>
        <end position="177"/>
    </location>
</feature>
<name>A0ABR2YKM5_9CHLO</name>
<comment type="caution">
    <text evidence="3">The sequence shown here is derived from an EMBL/GenBank/DDBJ whole genome shotgun (WGS) entry which is preliminary data.</text>
</comment>
<evidence type="ECO:0000313" key="3">
    <source>
        <dbReference type="EMBL" id="KAK9907420.1"/>
    </source>
</evidence>
<gene>
    <name evidence="3" type="ORF">WJX75_003331</name>
</gene>
<protein>
    <submittedName>
        <fullName evidence="3">Uncharacterized protein</fullName>
    </submittedName>
</protein>
<feature type="compositionally biased region" description="Polar residues" evidence="1">
    <location>
        <begin position="159"/>
        <end position="169"/>
    </location>
</feature>
<keyword evidence="2" id="KW-0812">Transmembrane</keyword>
<reference evidence="3 4" key="1">
    <citation type="journal article" date="2024" name="Nat. Commun.">
        <title>Phylogenomics reveals the evolutionary origins of lichenization in chlorophyte algae.</title>
        <authorList>
            <person name="Puginier C."/>
            <person name="Libourel C."/>
            <person name="Otte J."/>
            <person name="Skaloud P."/>
            <person name="Haon M."/>
            <person name="Grisel S."/>
            <person name="Petersen M."/>
            <person name="Berrin J.G."/>
            <person name="Delaux P.M."/>
            <person name="Dal Grande F."/>
            <person name="Keller J."/>
        </authorList>
    </citation>
    <scope>NUCLEOTIDE SEQUENCE [LARGE SCALE GENOMIC DNA]</scope>
    <source>
        <strain evidence="3 4">SAG 216-7</strain>
    </source>
</reference>
<dbReference type="Proteomes" id="UP001491310">
    <property type="component" value="Unassembled WGS sequence"/>
</dbReference>